<dbReference type="EMBL" id="CP013652">
    <property type="protein sequence ID" value="ALS23090.1"/>
    <property type="molecule type" value="Genomic_DNA"/>
</dbReference>
<feature type="domain" description="Hydantoinase/oxoprolinase N-terminal" evidence="3">
    <location>
        <begin position="12"/>
        <end position="199"/>
    </location>
</feature>
<evidence type="ECO:0000259" key="4">
    <source>
        <dbReference type="Pfam" id="PF19278"/>
    </source>
</evidence>
<sequence length="714" mass="77527">MESSKLDLICSVDIGGTFTDSVLVASDGTVVEGKALTTYHDKFNSGFFNSIESAGEKLGLSPAELYRNISMISHGSTVATNTVVENNGSRVGLLTTYGFEDTINMMRGLGRVTGEPSENILKVTETVKPKPLVPKELIIGVTERIDSQGEVIVPLNESHVREAARKLLEQNVDAVAISFLWSFKNPEHEQRAKEIIHEMDDSVFVTCGHEVTKTLGEYERTVAAVINAYVGPVTSRYLEEISGSLQTKGVKAPLLIMQCHGGMIPLERSKQLPVQTIGSGPVGGIMGCVKIMKELDIHNLIGTDMGGTSFDIGIIRDGQPLSAEKTVLEKYQYNVPNVEIISIGAGGGSIAWIDPYSKAMRVGPKSAKANPGPACYRMGGTEPTVTDADLLLGYIDPEAVFGFGKGRGLKPSVELAEKAMGNIAEQLGISTIEAALGTVEIVNAKMANLIENEVIGRGFDPRDFAVVAYGGAGPIHAAAYARDLGIQMIIVPGETSSVWSAFGISTSDIRYELEGEVGLLSPFSPESLEKPFLELEKKGAEIVATEVGEDIPVHFSRYAKIRYQWQRHELEIKVPTGKLDEAVLTDLLTEFSRQYEERYGSAALLPEARIEIVSVRCEPMVEVRKFDRKADLHSSKSPSDQARKPSRKVYFSRHRPPVDADIYNGSLLTSGNVVAGPAVIDLQGTSIVVYENQTVTKTDHGDYMIRINSNSEEE</sequence>
<protein>
    <submittedName>
        <fullName evidence="5">Subunit gamma of acetophenone carboxylase</fullName>
    </submittedName>
</protein>
<dbReference type="Pfam" id="PF01968">
    <property type="entry name" value="Hydantoinase_A"/>
    <property type="match status" value="1"/>
</dbReference>
<dbReference type="PANTHER" id="PTHR11365">
    <property type="entry name" value="5-OXOPROLINASE RELATED"/>
    <property type="match status" value="1"/>
</dbReference>
<dbReference type="InterPro" id="IPR049517">
    <property type="entry name" value="ACX-like_C"/>
</dbReference>
<dbReference type="OrthoDB" id="9768323at2"/>
<dbReference type="GO" id="GO:0005829">
    <property type="term" value="C:cytosol"/>
    <property type="evidence" value="ECO:0007669"/>
    <property type="project" value="TreeGrafter"/>
</dbReference>
<keyword evidence="6" id="KW-1185">Reference proteome</keyword>
<evidence type="ECO:0000259" key="2">
    <source>
        <dbReference type="Pfam" id="PF01968"/>
    </source>
</evidence>
<dbReference type="RefSeq" id="WP_062409146.1">
    <property type="nucleotide sequence ID" value="NZ_CP013652.1"/>
</dbReference>
<evidence type="ECO:0000313" key="6">
    <source>
        <dbReference type="Proteomes" id="UP000061660"/>
    </source>
</evidence>
<dbReference type="AlphaFoldDB" id="A0A0U2L0Q6"/>
<name>A0A0U2L0Q6_9BACL</name>
<feature type="domain" description="Acetophenone carboxylase-like C-terminal" evidence="4">
    <location>
        <begin position="527"/>
        <end position="696"/>
    </location>
</feature>
<dbReference type="InterPro" id="IPR008040">
    <property type="entry name" value="Hydant_A_N"/>
</dbReference>
<proteinExistence type="predicted"/>
<dbReference type="PATRIC" id="fig|162209.4.peg.2891"/>
<dbReference type="Pfam" id="PF19278">
    <property type="entry name" value="Hydant_A_C"/>
    <property type="match status" value="1"/>
</dbReference>
<reference evidence="5 6" key="2">
    <citation type="journal article" date="2016" name="Genome Announc.">
        <title>Complete Genome Sequences of Two Interactive Moderate Thermophiles, Paenibacillus napthalenovorans 32O-Y and Paenibacillus sp. 32O-W.</title>
        <authorList>
            <person name="Butler R.R.III."/>
            <person name="Wang J."/>
            <person name="Stark B.C."/>
            <person name="Pombert J.F."/>
        </authorList>
    </citation>
    <scope>NUCLEOTIDE SEQUENCE [LARGE SCALE GENOMIC DNA]</scope>
    <source>
        <strain evidence="5 6">32O-Y</strain>
    </source>
</reference>
<dbReference type="Pfam" id="PF05378">
    <property type="entry name" value="Hydant_A_N"/>
    <property type="match status" value="1"/>
</dbReference>
<evidence type="ECO:0000313" key="5">
    <source>
        <dbReference type="EMBL" id="ALS23090.1"/>
    </source>
</evidence>
<dbReference type="InterPro" id="IPR002821">
    <property type="entry name" value="Hydantoinase_A"/>
</dbReference>
<feature type="domain" description="Hydantoinase A/oxoprolinase" evidence="2">
    <location>
        <begin position="220"/>
        <end position="512"/>
    </location>
</feature>
<reference evidence="6" key="1">
    <citation type="submission" date="2015-12" db="EMBL/GenBank/DDBJ databases">
        <title>Complete genome sequences of two moderately thermophilic Paenibacillus species.</title>
        <authorList>
            <person name="Butler R.III."/>
            <person name="Wang J."/>
            <person name="Stark B.C."/>
            <person name="Pombert J.-F."/>
        </authorList>
    </citation>
    <scope>NUCLEOTIDE SEQUENCE [LARGE SCALE GENOMIC DNA]</scope>
    <source>
        <strain evidence="6">32O-Y</strain>
    </source>
</reference>
<dbReference type="STRING" id="162209.IJ22_27170"/>
<dbReference type="Proteomes" id="UP000061660">
    <property type="component" value="Chromosome"/>
</dbReference>
<dbReference type="InterPro" id="IPR045079">
    <property type="entry name" value="Oxoprolinase-like"/>
</dbReference>
<dbReference type="GO" id="GO:0006749">
    <property type="term" value="P:glutathione metabolic process"/>
    <property type="evidence" value="ECO:0007669"/>
    <property type="project" value="TreeGrafter"/>
</dbReference>
<dbReference type="PANTHER" id="PTHR11365:SF23">
    <property type="entry name" value="HYPOTHETICAL 5-OXOPROLINASE (EUROFUNG)-RELATED"/>
    <property type="match status" value="1"/>
</dbReference>
<accession>A0A0U2L0Q6</accession>
<dbReference type="KEGG" id="pnp:IJ22_27170"/>
<organism evidence="5 6">
    <name type="scientific">Paenibacillus naphthalenovorans</name>
    <dbReference type="NCBI Taxonomy" id="162209"/>
    <lineage>
        <taxon>Bacteria</taxon>
        <taxon>Bacillati</taxon>
        <taxon>Bacillota</taxon>
        <taxon>Bacilli</taxon>
        <taxon>Bacillales</taxon>
        <taxon>Paenibacillaceae</taxon>
        <taxon>Paenibacillus</taxon>
    </lineage>
</organism>
<feature type="region of interest" description="Disordered" evidence="1">
    <location>
        <begin position="629"/>
        <end position="649"/>
    </location>
</feature>
<gene>
    <name evidence="5" type="ORF">IJ22_27170</name>
</gene>
<evidence type="ECO:0000256" key="1">
    <source>
        <dbReference type="SAM" id="MobiDB-lite"/>
    </source>
</evidence>
<dbReference type="GO" id="GO:0017168">
    <property type="term" value="F:5-oxoprolinase (ATP-hydrolyzing) activity"/>
    <property type="evidence" value="ECO:0007669"/>
    <property type="project" value="TreeGrafter"/>
</dbReference>
<evidence type="ECO:0000259" key="3">
    <source>
        <dbReference type="Pfam" id="PF05378"/>
    </source>
</evidence>